<dbReference type="AlphaFoldDB" id="A5FX84"/>
<dbReference type="eggNOG" id="COG0247">
    <property type="taxonomic scope" value="Bacteria"/>
</dbReference>
<keyword evidence="9" id="KW-1185">Reference proteome</keyword>
<evidence type="ECO:0000259" key="7">
    <source>
        <dbReference type="PROSITE" id="PS51379"/>
    </source>
</evidence>
<dbReference type="Pfam" id="PF11982">
    <property type="entry name" value="DUF3483"/>
    <property type="match status" value="1"/>
</dbReference>
<accession>A5FX84</accession>
<dbReference type="STRING" id="349163.Acry_0999"/>
<feature type="transmembrane region" description="Helical" evidence="6">
    <location>
        <begin position="136"/>
        <end position="156"/>
    </location>
</feature>
<keyword evidence="3" id="KW-0560">Oxidoreductase</keyword>
<dbReference type="InterPro" id="IPR017900">
    <property type="entry name" value="4Fe4S_Fe_S_CS"/>
</dbReference>
<dbReference type="PANTHER" id="PTHR43255">
    <property type="entry name" value="IRON-SULFUR-BINDING OXIDOREDUCTASE FADF-RELATED-RELATED"/>
    <property type="match status" value="1"/>
</dbReference>
<dbReference type="Pfam" id="PF02754">
    <property type="entry name" value="CCG"/>
    <property type="match status" value="2"/>
</dbReference>
<keyword evidence="2" id="KW-0479">Metal-binding</keyword>
<dbReference type="PANTHER" id="PTHR43255:SF1">
    <property type="entry name" value="IRON-SULFUR-BINDING OXIDOREDUCTASE FADF-RELATED"/>
    <property type="match status" value="1"/>
</dbReference>
<feature type="domain" description="4Fe-4S ferredoxin-type" evidence="7">
    <location>
        <begin position="288"/>
        <end position="317"/>
    </location>
</feature>
<dbReference type="InterPro" id="IPR017896">
    <property type="entry name" value="4Fe4S_Fe-S-bd"/>
</dbReference>
<keyword evidence="4" id="KW-0408">Iron</keyword>
<dbReference type="RefSeq" id="WP_011941917.1">
    <property type="nucleotide sequence ID" value="NC_009484.1"/>
</dbReference>
<sequence length="615" mass="63782">MAGLFVLLAWLLLAGVVAQGLRLAASWRRGGAAPVDWARGLAALPRRYLVDVHGVVARRAAAARMHQAIAGGLLGGTALVLLGIIPALRGAEMLWLLAALGFGFAIFGARLVAQRRQPARPASLSGGAFQGLARDLAAYAAGGFLASLGILLGLWLPALAGIGLAAWGGARLVAGIATGPMRHALAGAVHLAAHPRPERFAGAAASGLLPAQNFGVAAIGDFAWNRLAGFDACIQCGRCEEACPAFAAGQKLNPKALIQDLATALHPEAPAYAGSPHPGISSPGPVLGRLHAETLFACTTCRACVSACPMMIEHVDAVVDLRRHLTLDAGAAPGKADQVLSELRYAFNPGGFEPGRRLDFAAGGLRVLGEGESADILLWLGDGAFDARYGRTLRALVAIMRAAGLDFAVLGEAERDCGDLARRLGDEAGFERLARANVATLAARRFGRIVTADPHALHVLRQEYPAFGGHYTVQHHTALIDELIGTGAIRPEAASGGTVTYHDPCYLGRYNGEYDAPRRVLGRIGLAVSEMERHGAASFCCGGGGGAPVSDIAGERRIPDLRMAQARETGADIVAVACPGCTAMLEGVTGARPEVRDIAELVHAAMATVPAEARA</sequence>
<feature type="domain" description="4Fe-4S ferredoxin-type" evidence="7">
    <location>
        <begin position="224"/>
        <end position="255"/>
    </location>
</feature>
<dbReference type="GO" id="GO:0046872">
    <property type="term" value="F:metal ion binding"/>
    <property type="evidence" value="ECO:0007669"/>
    <property type="project" value="UniProtKB-KW"/>
</dbReference>
<dbReference type="InterPro" id="IPR021872">
    <property type="entry name" value="Csal_0991-like_N"/>
</dbReference>
<protein>
    <recommendedName>
        <fullName evidence="7">4Fe-4S ferredoxin-type domain-containing protein</fullName>
    </recommendedName>
</protein>
<dbReference type="HOGENOM" id="CLU_005304_1_1_5"/>
<dbReference type="InterPro" id="IPR004017">
    <property type="entry name" value="Cys_rich_dom"/>
</dbReference>
<organism evidence="8 9">
    <name type="scientific">Acidiphilium cryptum (strain JF-5)</name>
    <dbReference type="NCBI Taxonomy" id="349163"/>
    <lineage>
        <taxon>Bacteria</taxon>
        <taxon>Pseudomonadati</taxon>
        <taxon>Pseudomonadota</taxon>
        <taxon>Alphaproteobacteria</taxon>
        <taxon>Acetobacterales</taxon>
        <taxon>Acidocellaceae</taxon>
        <taxon>Acidiphilium</taxon>
    </lineage>
</organism>
<keyword evidence="1" id="KW-0004">4Fe-4S</keyword>
<dbReference type="Proteomes" id="UP000000245">
    <property type="component" value="Chromosome"/>
</dbReference>
<evidence type="ECO:0000313" key="9">
    <source>
        <dbReference type="Proteomes" id="UP000000245"/>
    </source>
</evidence>
<dbReference type="PROSITE" id="PS51379">
    <property type="entry name" value="4FE4S_FER_2"/>
    <property type="match status" value="2"/>
</dbReference>
<name>A5FX84_ACICJ</name>
<evidence type="ECO:0000256" key="6">
    <source>
        <dbReference type="SAM" id="Phobius"/>
    </source>
</evidence>
<dbReference type="GO" id="GO:0005886">
    <property type="term" value="C:plasma membrane"/>
    <property type="evidence" value="ECO:0007669"/>
    <property type="project" value="TreeGrafter"/>
</dbReference>
<feature type="transmembrane region" description="Helical" evidence="6">
    <location>
        <begin position="68"/>
        <end position="88"/>
    </location>
</feature>
<keyword evidence="6" id="KW-0472">Membrane</keyword>
<feature type="transmembrane region" description="Helical" evidence="6">
    <location>
        <begin position="94"/>
        <end position="113"/>
    </location>
</feature>
<evidence type="ECO:0000256" key="2">
    <source>
        <dbReference type="ARBA" id="ARBA00022723"/>
    </source>
</evidence>
<gene>
    <name evidence="8" type="ordered locus">Acry_0999</name>
</gene>
<dbReference type="GO" id="GO:0016491">
    <property type="term" value="F:oxidoreductase activity"/>
    <property type="evidence" value="ECO:0007669"/>
    <property type="project" value="UniProtKB-KW"/>
</dbReference>
<dbReference type="GO" id="GO:0051539">
    <property type="term" value="F:4 iron, 4 sulfur cluster binding"/>
    <property type="evidence" value="ECO:0007669"/>
    <property type="project" value="UniProtKB-KW"/>
</dbReference>
<keyword evidence="6" id="KW-1133">Transmembrane helix</keyword>
<evidence type="ECO:0000256" key="3">
    <source>
        <dbReference type="ARBA" id="ARBA00023002"/>
    </source>
</evidence>
<dbReference type="InterPro" id="IPR009051">
    <property type="entry name" value="Helical_ferredxn"/>
</dbReference>
<evidence type="ECO:0000256" key="5">
    <source>
        <dbReference type="ARBA" id="ARBA00023014"/>
    </source>
</evidence>
<dbReference type="PROSITE" id="PS00198">
    <property type="entry name" value="4FE4S_FER_1"/>
    <property type="match status" value="1"/>
</dbReference>
<dbReference type="SUPFAM" id="SSF46548">
    <property type="entry name" value="alpha-helical ferredoxin"/>
    <property type="match status" value="1"/>
</dbReference>
<dbReference type="InterPro" id="IPR051460">
    <property type="entry name" value="HdrC_iron-sulfur_subunit"/>
</dbReference>
<keyword evidence="6" id="KW-0812">Transmembrane</keyword>
<dbReference type="Gene3D" id="1.10.1060.10">
    <property type="entry name" value="Alpha-helical ferredoxin"/>
    <property type="match status" value="1"/>
</dbReference>
<evidence type="ECO:0000256" key="4">
    <source>
        <dbReference type="ARBA" id="ARBA00023004"/>
    </source>
</evidence>
<dbReference type="EMBL" id="CP000697">
    <property type="protein sequence ID" value="ABQ30216.1"/>
    <property type="molecule type" value="Genomic_DNA"/>
</dbReference>
<dbReference type="Pfam" id="PF13183">
    <property type="entry name" value="Fer4_8"/>
    <property type="match status" value="1"/>
</dbReference>
<proteinExistence type="predicted"/>
<evidence type="ECO:0000256" key="1">
    <source>
        <dbReference type="ARBA" id="ARBA00022485"/>
    </source>
</evidence>
<reference evidence="8 9" key="1">
    <citation type="submission" date="2007-05" db="EMBL/GenBank/DDBJ databases">
        <title>Complete sequence of chromosome of Acidiphilium cryptum JF-5.</title>
        <authorList>
            <consortium name="US DOE Joint Genome Institute"/>
            <person name="Copeland A."/>
            <person name="Lucas S."/>
            <person name="Lapidus A."/>
            <person name="Barry K."/>
            <person name="Detter J.C."/>
            <person name="Glavina del Rio T."/>
            <person name="Hammon N."/>
            <person name="Israni S."/>
            <person name="Dalin E."/>
            <person name="Tice H."/>
            <person name="Pitluck S."/>
            <person name="Sims D."/>
            <person name="Brettin T."/>
            <person name="Bruce D."/>
            <person name="Han C."/>
            <person name="Schmutz J."/>
            <person name="Larimer F."/>
            <person name="Land M."/>
            <person name="Hauser L."/>
            <person name="Kyrpides N."/>
            <person name="Kim E."/>
            <person name="Magnuson T."/>
            <person name="Richardson P."/>
        </authorList>
    </citation>
    <scope>NUCLEOTIDE SEQUENCE [LARGE SCALE GENOMIC DNA]</scope>
    <source>
        <strain evidence="8 9">JF-5</strain>
    </source>
</reference>
<keyword evidence="5" id="KW-0411">Iron-sulfur</keyword>
<dbReference type="KEGG" id="acr:Acry_0999"/>
<evidence type="ECO:0000313" key="8">
    <source>
        <dbReference type="EMBL" id="ABQ30216.1"/>
    </source>
</evidence>